<reference evidence="2" key="1">
    <citation type="journal article" date="2011" name="Proc. Natl. Acad. Sci. U.S.A.">
        <title>Obligate biotrophy features unraveled by the genomic analysis of rust fungi.</title>
        <authorList>
            <person name="Duplessis S."/>
            <person name="Cuomo C.A."/>
            <person name="Lin Y.-C."/>
            <person name="Aerts A."/>
            <person name="Tisserant E."/>
            <person name="Veneault-Fourrey C."/>
            <person name="Joly D.L."/>
            <person name="Hacquard S."/>
            <person name="Amselem J."/>
            <person name="Cantarel B.L."/>
            <person name="Chiu R."/>
            <person name="Coutinho P.M."/>
            <person name="Feau N."/>
            <person name="Field M."/>
            <person name="Frey P."/>
            <person name="Gelhaye E."/>
            <person name="Goldberg J."/>
            <person name="Grabherr M.G."/>
            <person name="Kodira C.D."/>
            <person name="Kohler A."/>
            <person name="Kuees U."/>
            <person name="Lindquist E.A."/>
            <person name="Lucas S.M."/>
            <person name="Mago R."/>
            <person name="Mauceli E."/>
            <person name="Morin E."/>
            <person name="Murat C."/>
            <person name="Pangilinan J.L."/>
            <person name="Park R."/>
            <person name="Pearson M."/>
            <person name="Quesneville H."/>
            <person name="Rouhier N."/>
            <person name="Sakthikumar S."/>
            <person name="Salamov A.A."/>
            <person name="Schmutz J."/>
            <person name="Selles B."/>
            <person name="Shapiro H."/>
            <person name="Tanguay P."/>
            <person name="Tuskan G.A."/>
            <person name="Henrissat B."/>
            <person name="Van de Peer Y."/>
            <person name="Rouze P."/>
            <person name="Ellis J.G."/>
            <person name="Dodds P.N."/>
            <person name="Schein J.E."/>
            <person name="Zhong S."/>
            <person name="Hamelin R.C."/>
            <person name="Grigoriev I.V."/>
            <person name="Szabo L.J."/>
            <person name="Martin F."/>
        </authorList>
    </citation>
    <scope>NUCLEOTIDE SEQUENCE [LARGE SCALE GENOMIC DNA]</scope>
    <source>
        <strain evidence="2">98AG31 / pathotype 3-4-7</strain>
    </source>
</reference>
<proteinExistence type="predicted"/>
<dbReference type="VEuPathDB" id="FungiDB:MELLADRAFT_104264"/>
<protein>
    <submittedName>
        <fullName evidence="1">Uncharacterized protein</fullName>
    </submittedName>
</protein>
<dbReference type="KEGG" id="mlr:MELLADRAFT_104264"/>
<keyword evidence="2" id="KW-1185">Reference proteome</keyword>
<evidence type="ECO:0000313" key="2">
    <source>
        <dbReference type="Proteomes" id="UP000001072"/>
    </source>
</evidence>
<accession>F4RE53</accession>
<gene>
    <name evidence="1" type="ORF">MELLADRAFT_104264</name>
</gene>
<organism evidence="2">
    <name type="scientific">Melampsora larici-populina (strain 98AG31 / pathotype 3-4-7)</name>
    <name type="common">Poplar leaf rust fungus</name>
    <dbReference type="NCBI Taxonomy" id="747676"/>
    <lineage>
        <taxon>Eukaryota</taxon>
        <taxon>Fungi</taxon>
        <taxon>Dikarya</taxon>
        <taxon>Basidiomycota</taxon>
        <taxon>Pucciniomycotina</taxon>
        <taxon>Pucciniomycetes</taxon>
        <taxon>Pucciniales</taxon>
        <taxon>Melampsoraceae</taxon>
        <taxon>Melampsora</taxon>
    </lineage>
</organism>
<name>F4RE53_MELLP</name>
<dbReference type="EMBL" id="GL883098">
    <property type="protein sequence ID" value="EGG09030.1"/>
    <property type="molecule type" value="Genomic_DNA"/>
</dbReference>
<dbReference type="GeneID" id="18922203"/>
<dbReference type="Proteomes" id="UP000001072">
    <property type="component" value="Unassembled WGS sequence"/>
</dbReference>
<sequence>MTSWMIEQSGCIASLILITVTGLEDYKEHSLHHWGMAVWKFGSNISSQSKRQDPPYKSKTEQMLQNEKTIHENKKMQKYSPFKTSTLTVCGVMKLEVDEA</sequence>
<dbReference type="AlphaFoldDB" id="F4RE53"/>
<evidence type="ECO:0000313" key="1">
    <source>
        <dbReference type="EMBL" id="EGG09030.1"/>
    </source>
</evidence>
<dbReference type="RefSeq" id="XP_007407390.1">
    <property type="nucleotide sequence ID" value="XM_007407328.1"/>
</dbReference>
<dbReference type="HOGENOM" id="CLU_2306703_0_0_1"/>
<dbReference type="InParanoid" id="F4RE53"/>